<evidence type="ECO:0000313" key="1">
    <source>
        <dbReference type="EMBL" id="TWT98584.1"/>
    </source>
</evidence>
<accession>A0A5C6AF41</accession>
<reference evidence="1 2" key="1">
    <citation type="submission" date="2019-02" db="EMBL/GenBank/DDBJ databases">
        <title>Deep-cultivation of Planctomycetes and their phenomic and genomic characterization uncovers novel biology.</title>
        <authorList>
            <person name="Wiegand S."/>
            <person name="Jogler M."/>
            <person name="Boedeker C."/>
            <person name="Pinto D."/>
            <person name="Vollmers J."/>
            <person name="Rivas-Marin E."/>
            <person name="Kohn T."/>
            <person name="Peeters S.H."/>
            <person name="Heuer A."/>
            <person name="Rast P."/>
            <person name="Oberbeckmann S."/>
            <person name="Bunk B."/>
            <person name="Jeske O."/>
            <person name="Meyerdierks A."/>
            <person name="Storesund J.E."/>
            <person name="Kallscheuer N."/>
            <person name="Luecker S."/>
            <person name="Lage O.M."/>
            <person name="Pohl T."/>
            <person name="Merkel B.J."/>
            <person name="Hornburger P."/>
            <person name="Mueller R.-W."/>
            <person name="Bruemmer F."/>
            <person name="Labrenz M."/>
            <person name="Spormann A.M."/>
            <person name="Op Den Camp H."/>
            <person name="Overmann J."/>
            <person name="Amann R."/>
            <person name="Jetten M.S.M."/>
            <person name="Mascher T."/>
            <person name="Medema M.H."/>
            <person name="Devos D.P."/>
            <person name="Kaster A.-K."/>
            <person name="Ovreas L."/>
            <person name="Rohde M."/>
            <person name="Galperin M.Y."/>
            <person name="Jogler C."/>
        </authorList>
    </citation>
    <scope>NUCLEOTIDE SEQUENCE [LARGE SCALE GENOMIC DNA]</scope>
    <source>
        <strain evidence="1 2">Pla52n</strain>
    </source>
</reference>
<keyword evidence="2" id="KW-1185">Reference proteome</keyword>
<comment type="caution">
    <text evidence="1">The sequence shown here is derived from an EMBL/GenBank/DDBJ whole genome shotgun (WGS) entry which is preliminary data.</text>
</comment>
<dbReference type="AlphaFoldDB" id="A0A5C6AF41"/>
<sequence>MRVWEWQSENLPVWVGYGDPEDHWNRRFSFDNRLTAWLRMFEEMPPVCNRFLPAGSMPISIVRSLARLRVRQIATWCGEHPMWLLNADPRCRTDQPCVRIDRGKVKRYRRIEDLAFSMGRSAPAVLDDLWRGKKGLFIDDLR</sequence>
<gene>
    <name evidence="1" type="ORF">Pla52n_51000</name>
</gene>
<evidence type="ECO:0000313" key="2">
    <source>
        <dbReference type="Proteomes" id="UP000320176"/>
    </source>
</evidence>
<dbReference type="EMBL" id="SJPN01000006">
    <property type="protein sequence ID" value="TWT98584.1"/>
    <property type="molecule type" value="Genomic_DNA"/>
</dbReference>
<organism evidence="1 2">
    <name type="scientific">Stieleria varia</name>
    <dbReference type="NCBI Taxonomy" id="2528005"/>
    <lineage>
        <taxon>Bacteria</taxon>
        <taxon>Pseudomonadati</taxon>
        <taxon>Planctomycetota</taxon>
        <taxon>Planctomycetia</taxon>
        <taxon>Pirellulales</taxon>
        <taxon>Pirellulaceae</taxon>
        <taxon>Stieleria</taxon>
    </lineage>
</organism>
<proteinExistence type="predicted"/>
<protein>
    <submittedName>
        <fullName evidence="1">Uncharacterized protein</fullName>
    </submittedName>
</protein>
<name>A0A5C6AF41_9BACT</name>
<dbReference type="Proteomes" id="UP000320176">
    <property type="component" value="Unassembled WGS sequence"/>
</dbReference>